<evidence type="ECO:0000313" key="5">
    <source>
        <dbReference type="Proteomes" id="UP000494256"/>
    </source>
</evidence>
<reference evidence="4 5" key="1">
    <citation type="submission" date="2020-04" db="EMBL/GenBank/DDBJ databases">
        <authorList>
            <person name="Wallbank WR R."/>
            <person name="Pardo Diaz C."/>
            <person name="Kozak K."/>
            <person name="Martin S."/>
            <person name="Jiggins C."/>
            <person name="Moest M."/>
            <person name="Warren A I."/>
            <person name="Byers J.R.P. K."/>
            <person name="Montejo-Kovacevich G."/>
            <person name="Yen C E."/>
        </authorList>
    </citation>
    <scope>NUCLEOTIDE SEQUENCE [LARGE SCALE GENOMIC DNA]</scope>
</reference>
<dbReference type="EMBL" id="CADEBD010000287">
    <property type="protein sequence ID" value="CAB3230236.1"/>
    <property type="molecule type" value="Genomic_DNA"/>
</dbReference>
<organism evidence="3 4">
    <name type="scientific">Arctia plantaginis</name>
    <name type="common">Wood tiger moth</name>
    <name type="synonym">Phalaena plantaginis</name>
    <dbReference type="NCBI Taxonomy" id="874455"/>
    <lineage>
        <taxon>Eukaryota</taxon>
        <taxon>Metazoa</taxon>
        <taxon>Ecdysozoa</taxon>
        <taxon>Arthropoda</taxon>
        <taxon>Hexapoda</taxon>
        <taxon>Insecta</taxon>
        <taxon>Pterygota</taxon>
        <taxon>Neoptera</taxon>
        <taxon>Endopterygota</taxon>
        <taxon>Lepidoptera</taxon>
        <taxon>Glossata</taxon>
        <taxon>Ditrysia</taxon>
        <taxon>Noctuoidea</taxon>
        <taxon>Erebidae</taxon>
        <taxon>Arctiinae</taxon>
        <taxon>Arctia</taxon>
    </lineage>
</organism>
<dbReference type="Proteomes" id="UP000494256">
    <property type="component" value="Unassembled WGS sequence"/>
</dbReference>
<evidence type="ECO:0000313" key="3">
    <source>
        <dbReference type="EMBL" id="CAB3252902.1"/>
    </source>
</evidence>
<feature type="region of interest" description="Disordered" evidence="1">
    <location>
        <begin position="33"/>
        <end position="103"/>
    </location>
</feature>
<gene>
    <name evidence="3" type="ORF">APLA_LOCUS13772</name>
    <name evidence="2" type="ORF">APLA_LOCUS4476</name>
</gene>
<dbReference type="Proteomes" id="UP000494106">
    <property type="component" value="Unassembled WGS sequence"/>
</dbReference>
<sequence>MWQVTLHAVSQETVMVRARYTTGRTITLSKINGTYRSSDAHGANDGRSASGVPLGRRPRTAPPLRAVCTAAQPPHGSGDNVSSEPRSRNTHHRYINVARDAIH</sequence>
<accession>A0A8S1B4P3</accession>
<keyword evidence="4" id="KW-1185">Reference proteome</keyword>
<dbReference type="EMBL" id="CADEBC010000561">
    <property type="protein sequence ID" value="CAB3252902.1"/>
    <property type="molecule type" value="Genomic_DNA"/>
</dbReference>
<evidence type="ECO:0000256" key="1">
    <source>
        <dbReference type="SAM" id="MobiDB-lite"/>
    </source>
</evidence>
<dbReference type="AlphaFoldDB" id="A0A8S1B4P3"/>
<evidence type="ECO:0000313" key="4">
    <source>
        <dbReference type="Proteomes" id="UP000494106"/>
    </source>
</evidence>
<comment type="caution">
    <text evidence="3">The sequence shown here is derived from an EMBL/GenBank/DDBJ whole genome shotgun (WGS) entry which is preliminary data.</text>
</comment>
<dbReference type="OrthoDB" id="7367424at2759"/>
<protein>
    <submittedName>
        <fullName evidence="3">Uncharacterized protein</fullName>
    </submittedName>
</protein>
<proteinExistence type="predicted"/>
<evidence type="ECO:0000313" key="2">
    <source>
        <dbReference type="EMBL" id="CAB3230236.1"/>
    </source>
</evidence>
<name>A0A8S1B4P3_ARCPL</name>